<dbReference type="PANTHER" id="PTHR46246:SF1">
    <property type="entry name" value="GUANOSINE-3',5'-BIS(DIPHOSPHATE) 3'-PYROPHOSPHOHYDROLASE MESH1"/>
    <property type="match status" value="1"/>
</dbReference>
<sequence length="210" mass="23685">MAESAGVQTFTAKEGWSALRGQWADRLSEAELAALDEATAFAVEWHGGQTRPAGEPYLEHLLEATRVLVEAIGITDVDVLRAAVLHDVVEDTACTLDEVRDRFGARVATLVDWVTKPPRPEGWTREQSRAAYLTRLQDAPADAILIKLADRLSNVQRLDTHPKPEKRGAYYNETIRAILPFATRHAWFHKWFDTWRAEFRHLDSTNTLAP</sequence>
<evidence type="ECO:0000313" key="2">
    <source>
        <dbReference type="EMBL" id="GLW89842.1"/>
    </source>
</evidence>
<dbReference type="Gene3D" id="1.10.3210.10">
    <property type="entry name" value="Hypothetical protein af1432"/>
    <property type="match status" value="1"/>
</dbReference>
<reference evidence="2" key="1">
    <citation type="submission" date="2023-02" db="EMBL/GenBank/DDBJ databases">
        <title>Actinokineospora globicatena NBRC 15670.</title>
        <authorList>
            <person name="Ichikawa N."/>
            <person name="Sato H."/>
            <person name="Tonouchi N."/>
        </authorList>
    </citation>
    <scope>NUCLEOTIDE SEQUENCE</scope>
    <source>
        <strain evidence="2">NBRC 15670</strain>
    </source>
</reference>
<dbReference type="Proteomes" id="UP001165042">
    <property type="component" value="Unassembled WGS sequence"/>
</dbReference>
<protein>
    <recommendedName>
        <fullName evidence="1">HD/PDEase domain-containing protein</fullName>
    </recommendedName>
</protein>
<proteinExistence type="predicted"/>
<organism evidence="2 3">
    <name type="scientific">Actinokineospora globicatena</name>
    <dbReference type="NCBI Taxonomy" id="103729"/>
    <lineage>
        <taxon>Bacteria</taxon>
        <taxon>Bacillati</taxon>
        <taxon>Actinomycetota</taxon>
        <taxon>Actinomycetes</taxon>
        <taxon>Pseudonocardiales</taxon>
        <taxon>Pseudonocardiaceae</taxon>
        <taxon>Actinokineospora</taxon>
    </lineage>
</organism>
<dbReference type="SUPFAM" id="SSF109604">
    <property type="entry name" value="HD-domain/PDEase-like"/>
    <property type="match status" value="1"/>
</dbReference>
<accession>A0A9W6QJQ0</accession>
<dbReference type="InterPro" id="IPR003607">
    <property type="entry name" value="HD/PDEase_dom"/>
</dbReference>
<dbReference type="GO" id="GO:0008893">
    <property type="term" value="F:guanosine-3',5'-bis(diphosphate) 3'-diphosphatase activity"/>
    <property type="evidence" value="ECO:0007669"/>
    <property type="project" value="TreeGrafter"/>
</dbReference>
<dbReference type="RefSeq" id="WP_285607354.1">
    <property type="nucleotide sequence ID" value="NZ_BSSD01000001.1"/>
</dbReference>
<comment type="caution">
    <text evidence="2">The sequence shown here is derived from an EMBL/GenBank/DDBJ whole genome shotgun (WGS) entry which is preliminary data.</text>
</comment>
<name>A0A9W6QJQ0_9PSEU</name>
<feature type="domain" description="HD/PDEase" evidence="1">
    <location>
        <begin position="53"/>
        <end position="164"/>
    </location>
</feature>
<dbReference type="Pfam" id="PF13328">
    <property type="entry name" value="HD_4"/>
    <property type="match status" value="1"/>
</dbReference>
<dbReference type="AlphaFoldDB" id="A0A9W6QJQ0"/>
<dbReference type="EMBL" id="BSSD01000001">
    <property type="protein sequence ID" value="GLW89842.1"/>
    <property type="molecule type" value="Genomic_DNA"/>
</dbReference>
<dbReference type="SMART" id="SM00471">
    <property type="entry name" value="HDc"/>
    <property type="match status" value="1"/>
</dbReference>
<keyword evidence="3" id="KW-1185">Reference proteome</keyword>
<dbReference type="InterPro" id="IPR052194">
    <property type="entry name" value="MESH1"/>
</dbReference>
<evidence type="ECO:0000313" key="3">
    <source>
        <dbReference type="Proteomes" id="UP001165042"/>
    </source>
</evidence>
<evidence type="ECO:0000259" key="1">
    <source>
        <dbReference type="SMART" id="SM00471"/>
    </source>
</evidence>
<dbReference type="PANTHER" id="PTHR46246">
    <property type="entry name" value="GUANOSINE-3',5'-BIS(DIPHOSPHATE) 3'-PYROPHOSPHOHYDROLASE MESH1"/>
    <property type="match status" value="1"/>
</dbReference>
<gene>
    <name evidence="2" type="ORF">Aglo03_06580</name>
</gene>